<accession>A0A1J8QSR4</accession>
<evidence type="ECO:0000313" key="3">
    <source>
        <dbReference type="Proteomes" id="UP000183567"/>
    </source>
</evidence>
<name>A0A1J8QSR4_9AGAM</name>
<evidence type="ECO:0000256" key="1">
    <source>
        <dbReference type="SAM" id="MobiDB-lite"/>
    </source>
</evidence>
<dbReference type="OrthoDB" id="2651242at2759"/>
<sequence length="186" mass="21009">MKTRATAAATAEFAMKSLRGQTAEEFNPGGALMAKDIFIRGLTNLPDEMICEGARAQYATCEHARHRVALATWELEENMHWGNFLTHTLEHLRSDHHFSEMELEVWEQTCSDRGLQGLNEDKDFYQFVATQETLTLVVLQEQAHQLKQYIEERGVDNDEEAISEVDPDGSNYIPSKYGSDGNALEG</sequence>
<keyword evidence="3" id="KW-1185">Reference proteome</keyword>
<feature type="region of interest" description="Disordered" evidence="1">
    <location>
        <begin position="156"/>
        <end position="186"/>
    </location>
</feature>
<proteinExistence type="predicted"/>
<gene>
    <name evidence="2" type="ORF">AZE42_12451</name>
</gene>
<reference evidence="2 3" key="1">
    <citation type="submission" date="2016-03" db="EMBL/GenBank/DDBJ databases">
        <title>Comparative genomics of the ectomycorrhizal sister species Rhizopogon vinicolor and Rhizopogon vesiculosus (Basidiomycota: Boletales) reveals a divergence of the mating type B locus.</title>
        <authorList>
            <person name="Mujic A.B."/>
            <person name="Kuo A."/>
            <person name="Tritt A."/>
            <person name="Lipzen A."/>
            <person name="Chen C."/>
            <person name="Johnson J."/>
            <person name="Sharma A."/>
            <person name="Barry K."/>
            <person name="Grigoriev I.V."/>
            <person name="Spatafora J.W."/>
        </authorList>
    </citation>
    <scope>NUCLEOTIDE SEQUENCE [LARGE SCALE GENOMIC DNA]</scope>
    <source>
        <strain evidence="2 3">AM-OR11-056</strain>
    </source>
</reference>
<feature type="compositionally biased region" description="Acidic residues" evidence="1">
    <location>
        <begin position="157"/>
        <end position="167"/>
    </location>
</feature>
<organism evidence="2 3">
    <name type="scientific">Rhizopogon vesiculosus</name>
    <dbReference type="NCBI Taxonomy" id="180088"/>
    <lineage>
        <taxon>Eukaryota</taxon>
        <taxon>Fungi</taxon>
        <taxon>Dikarya</taxon>
        <taxon>Basidiomycota</taxon>
        <taxon>Agaricomycotina</taxon>
        <taxon>Agaricomycetes</taxon>
        <taxon>Agaricomycetidae</taxon>
        <taxon>Boletales</taxon>
        <taxon>Suillineae</taxon>
        <taxon>Rhizopogonaceae</taxon>
        <taxon>Rhizopogon</taxon>
    </lineage>
</organism>
<protein>
    <submittedName>
        <fullName evidence="2">Uncharacterized protein</fullName>
    </submittedName>
</protein>
<dbReference type="EMBL" id="LVVM01002565">
    <property type="protein sequence ID" value="OJA16481.1"/>
    <property type="molecule type" value="Genomic_DNA"/>
</dbReference>
<comment type="caution">
    <text evidence="2">The sequence shown here is derived from an EMBL/GenBank/DDBJ whole genome shotgun (WGS) entry which is preliminary data.</text>
</comment>
<dbReference type="AlphaFoldDB" id="A0A1J8QSR4"/>
<dbReference type="Proteomes" id="UP000183567">
    <property type="component" value="Unassembled WGS sequence"/>
</dbReference>
<evidence type="ECO:0000313" key="2">
    <source>
        <dbReference type="EMBL" id="OJA16481.1"/>
    </source>
</evidence>
<dbReference type="STRING" id="180088.A0A1J8QSR4"/>